<dbReference type="FunCoup" id="J9DNQ5">
    <property type="interactions" value="206"/>
</dbReference>
<dbReference type="NCBIfam" id="TIGR01080">
    <property type="entry name" value="rplX_A_E"/>
    <property type="match status" value="1"/>
</dbReference>
<dbReference type="Pfam" id="PF00467">
    <property type="entry name" value="KOW"/>
    <property type="match status" value="1"/>
</dbReference>
<dbReference type="InterPro" id="IPR005824">
    <property type="entry name" value="KOW"/>
</dbReference>
<dbReference type="InterPro" id="IPR014722">
    <property type="entry name" value="Rib_uL2_dom2"/>
</dbReference>
<comment type="similarity">
    <text evidence="1">Belongs to the universal ribosomal protein uL24 family.</text>
</comment>
<dbReference type="Gene3D" id="2.30.30.30">
    <property type="match status" value="1"/>
</dbReference>
<reference evidence="6" key="2">
    <citation type="submission" date="2015-07" db="EMBL/GenBank/DDBJ databases">
        <title>Contrasting host-pathogen interactions and genome evolution in two generalist and specialist microsporidian pathogens of mosquitoes.</title>
        <authorList>
            <consortium name="The Broad Institute Genomics Platform"/>
            <consortium name="The Broad Institute Genome Sequencing Center for Infectious Disease"/>
            <person name="Cuomo C.A."/>
            <person name="Sanscrainte N.D."/>
            <person name="Goldberg J.M."/>
            <person name="Heiman D."/>
            <person name="Young S."/>
            <person name="Zeng Q."/>
            <person name="Becnel J.J."/>
            <person name="Birren B.W."/>
        </authorList>
    </citation>
    <scope>NUCLEOTIDE SEQUENCE [LARGE SCALE GENOMIC DNA]</scope>
    <source>
        <strain evidence="6">USNM 41457</strain>
    </source>
</reference>
<keyword evidence="2 5" id="KW-0689">Ribosomal protein</keyword>
<dbReference type="GO" id="GO:0015934">
    <property type="term" value="C:large ribosomal subunit"/>
    <property type="evidence" value="ECO:0007669"/>
    <property type="project" value="InterPro"/>
</dbReference>
<dbReference type="CDD" id="cd06089">
    <property type="entry name" value="KOW_RPL26"/>
    <property type="match status" value="1"/>
</dbReference>
<dbReference type="InterPro" id="IPR005756">
    <property type="entry name" value="Ribosomal_uL24_euk/arc"/>
</dbReference>
<dbReference type="EMBL" id="AFBI03000022">
    <property type="protein sequence ID" value="EJW04170.1"/>
    <property type="molecule type" value="Genomic_DNA"/>
</dbReference>
<dbReference type="GO" id="GO:0003723">
    <property type="term" value="F:RNA binding"/>
    <property type="evidence" value="ECO:0007669"/>
    <property type="project" value="InterPro"/>
</dbReference>
<proteinExistence type="inferred from homology"/>
<evidence type="ECO:0000313" key="5">
    <source>
        <dbReference type="EMBL" id="EJW04170.1"/>
    </source>
</evidence>
<evidence type="ECO:0000313" key="6">
    <source>
        <dbReference type="Proteomes" id="UP000003163"/>
    </source>
</evidence>
<evidence type="ECO:0000256" key="3">
    <source>
        <dbReference type="ARBA" id="ARBA00023274"/>
    </source>
</evidence>
<organism evidence="5 6">
    <name type="scientific">Edhazardia aedis (strain USNM 41457)</name>
    <name type="common">Microsporidian parasite</name>
    <dbReference type="NCBI Taxonomy" id="1003232"/>
    <lineage>
        <taxon>Eukaryota</taxon>
        <taxon>Fungi</taxon>
        <taxon>Fungi incertae sedis</taxon>
        <taxon>Microsporidia</taxon>
        <taxon>Edhazardia</taxon>
    </lineage>
</organism>
<reference evidence="5 6" key="1">
    <citation type="submission" date="2011-08" db="EMBL/GenBank/DDBJ databases">
        <authorList>
            <person name="Liu Z.J."/>
            <person name="Shi F.L."/>
            <person name="Lu J.Q."/>
            <person name="Li M."/>
            <person name="Wang Z.L."/>
        </authorList>
    </citation>
    <scope>NUCLEOTIDE SEQUENCE [LARGE SCALE GENOMIC DNA]</scope>
    <source>
        <strain evidence="5 6">USNM 41457</strain>
    </source>
</reference>
<dbReference type="SMART" id="SM00739">
    <property type="entry name" value="KOW"/>
    <property type="match status" value="1"/>
</dbReference>
<accession>J9DNQ5</accession>
<dbReference type="SUPFAM" id="SSF50104">
    <property type="entry name" value="Translation proteins SH3-like domain"/>
    <property type="match status" value="1"/>
</dbReference>
<evidence type="ECO:0000256" key="2">
    <source>
        <dbReference type="ARBA" id="ARBA00022980"/>
    </source>
</evidence>
<evidence type="ECO:0000259" key="4">
    <source>
        <dbReference type="SMART" id="SM00739"/>
    </source>
</evidence>
<protein>
    <submittedName>
        <fullName evidence="5">Ribosomal protein L24</fullName>
    </submittedName>
</protein>
<keyword evidence="3" id="KW-0687">Ribonucleoprotein</keyword>
<sequence length="154" mass="17831">MKIEIKNLPSEMKLNPKVTTNRRKLRKRHFDLNQKNRYRRMSSKLTEKLRKEHGIRSIPINTQDVVKVISGKYKGRTGKVLKVSQRNYAVAVEGCEKTISGQKINDLIHPSNLEITSLNLTHKGRMKAIKNRKEANLKKIEVMRAKFSPLVSNQ</sequence>
<feature type="domain" description="KOW" evidence="4">
    <location>
        <begin position="59"/>
        <end position="86"/>
    </location>
</feature>
<evidence type="ECO:0000256" key="1">
    <source>
        <dbReference type="ARBA" id="ARBA00010618"/>
    </source>
</evidence>
<dbReference type="GO" id="GO:0006412">
    <property type="term" value="P:translation"/>
    <property type="evidence" value="ECO:0007669"/>
    <property type="project" value="InterPro"/>
</dbReference>
<dbReference type="AlphaFoldDB" id="J9DNQ5"/>
<gene>
    <name evidence="5" type="ORF">EDEG_01545</name>
</gene>
<dbReference type="InterPro" id="IPR008991">
    <property type="entry name" value="Translation_prot_SH3-like_sf"/>
</dbReference>
<keyword evidence="6" id="KW-1185">Reference proteome</keyword>
<dbReference type="Proteomes" id="UP000003163">
    <property type="component" value="Unassembled WGS sequence"/>
</dbReference>
<dbReference type="PANTHER" id="PTHR11143">
    <property type="entry name" value="60S RIBOSOMAL PROTEIN L26 FAMILY MEMBER"/>
    <property type="match status" value="1"/>
</dbReference>
<dbReference type="GO" id="GO:0003735">
    <property type="term" value="F:structural constituent of ribosome"/>
    <property type="evidence" value="ECO:0007669"/>
    <property type="project" value="InterPro"/>
</dbReference>
<dbReference type="STRING" id="1003232.J9DNQ5"/>
<name>J9DNQ5_EDHAE</name>
<dbReference type="VEuPathDB" id="MicrosporidiaDB:EDEG_01545"/>
<dbReference type="OMA" id="RRDYKIC"/>
<dbReference type="HOGENOM" id="CLU_093240_2_1_1"/>
<dbReference type="InterPro" id="IPR041988">
    <property type="entry name" value="Ribosomal_uL24_KOW"/>
</dbReference>
<dbReference type="InParanoid" id="J9DNQ5"/>
<dbReference type="OrthoDB" id="1688503at2759"/>
<dbReference type="Pfam" id="PF16906">
    <property type="entry name" value="Ribosomal_L26"/>
    <property type="match status" value="1"/>
</dbReference>
<comment type="caution">
    <text evidence="5">The sequence shown here is derived from an EMBL/GenBank/DDBJ whole genome shotgun (WGS) entry which is preliminary data.</text>
</comment>